<keyword evidence="1" id="KW-1133">Transmembrane helix</keyword>
<accession>A0A0V0HR57</accession>
<proteinExistence type="predicted"/>
<organism evidence="2">
    <name type="scientific">Solanum chacoense</name>
    <name type="common">Chaco potato</name>
    <dbReference type="NCBI Taxonomy" id="4108"/>
    <lineage>
        <taxon>Eukaryota</taxon>
        <taxon>Viridiplantae</taxon>
        <taxon>Streptophyta</taxon>
        <taxon>Embryophyta</taxon>
        <taxon>Tracheophyta</taxon>
        <taxon>Spermatophyta</taxon>
        <taxon>Magnoliopsida</taxon>
        <taxon>eudicotyledons</taxon>
        <taxon>Gunneridae</taxon>
        <taxon>Pentapetalae</taxon>
        <taxon>asterids</taxon>
        <taxon>lamiids</taxon>
        <taxon>Solanales</taxon>
        <taxon>Solanaceae</taxon>
        <taxon>Solanoideae</taxon>
        <taxon>Solaneae</taxon>
        <taxon>Solanum</taxon>
    </lineage>
</organism>
<feature type="transmembrane region" description="Helical" evidence="1">
    <location>
        <begin position="39"/>
        <end position="58"/>
    </location>
</feature>
<keyword evidence="1" id="KW-0472">Membrane</keyword>
<name>A0A0V0HR57_SOLCH</name>
<evidence type="ECO:0000313" key="2">
    <source>
        <dbReference type="EMBL" id="JAP22070.1"/>
    </source>
</evidence>
<dbReference type="EMBL" id="GEDG01016981">
    <property type="protein sequence ID" value="JAP22070.1"/>
    <property type="molecule type" value="Transcribed_RNA"/>
</dbReference>
<reference evidence="2" key="1">
    <citation type="submission" date="2015-12" db="EMBL/GenBank/DDBJ databases">
        <title>Gene expression during late stages of embryo sac development: a critical building block for successful pollen-pistil interactions.</title>
        <authorList>
            <person name="Liu Y."/>
            <person name="Joly V."/>
            <person name="Sabar M."/>
            <person name="Matton D.P."/>
        </authorList>
    </citation>
    <scope>NUCLEOTIDE SEQUENCE</scope>
</reference>
<protein>
    <submittedName>
        <fullName evidence="2">Putative ovule protein</fullName>
    </submittedName>
</protein>
<evidence type="ECO:0000256" key="1">
    <source>
        <dbReference type="SAM" id="Phobius"/>
    </source>
</evidence>
<keyword evidence="1" id="KW-0812">Transmembrane</keyword>
<dbReference type="AlphaFoldDB" id="A0A0V0HR57"/>
<sequence>MKIYSSVQLCAGLYVLEFKHSCGFSVFFFKKDLLYDSLLLRYVLAILSFIMYVWVYILTHIHTYIEKMTEMVLNV</sequence>